<accession>A0ABR7XDI8</accession>
<protein>
    <recommendedName>
        <fullName evidence="4">Glycine zipper family protein</fullName>
    </recommendedName>
</protein>
<dbReference type="RefSeq" id="WP_191181834.1">
    <property type="nucleotide sequence ID" value="NZ_JACXAJ010000001.1"/>
</dbReference>
<proteinExistence type="predicted"/>
<dbReference type="Proteomes" id="UP000625551">
    <property type="component" value="Unassembled WGS sequence"/>
</dbReference>
<dbReference type="EMBL" id="JACXAJ010000001">
    <property type="protein sequence ID" value="MBD1395668.1"/>
    <property type="molecule type" value="Genomic_DNA"/>
</dbReference>
<evidence type="ECO:0000313" key="2">
    <source>
        <dbReference type="EMBL" id="MBD1395668.1"/>
    </source>
</evidence>
<keyword evidence="1" id="KW-1133">Transmembrane helix</keyword>
<name>A0ABR7XDI8_9BACT</name>
<keyword evidence="3" id="KW-1185">Reference proteome</keyword>
<gene>
    <name evidence="2" type="ORF">H9Q13_00690</name>
</gene>
<keyword evidence="1" id="KW-0812">Transmembrane</keyword>
<evidence type="ECO:0008006" key="4">
    <source>
        <dbReference type="Google" id="ProtNLM"/>
    </source>
</evidence>
<feature type="transmembrane region" description="Helical" evidence="1">
    <location>
        <begin position="20"/>
        <end position="43"/>
    </location>
</feature>
<evidence type="ECO:0000256" key="1">
    <source>
        <dbReference type="SAM" id="Phobius"/>
    </source>
</evidence>
<keyword evidence="1" id="KW-0472">Membrane</keyword>
<reference evidence="2 3" key="1">
    <citation type="submission" date="2020-09" db="EMBL/GenBank/DDBJ databases">
        <title>Genome sequencing and assembly of Pontibacter sp.</title>
        <authorList>
            <person name="Chhetri G."/>
        </authorList>
    </citation>
    <scope>NUCLEOTIDE SEQUENCE [LARGE SCALE GENOMIC DNA]</scope>
    <source>
        <strain evidence="2 3">JH31</strain>
    </source>
</reference>
<sequence>MKYIKPALIGGLAAGIPGGIIAYFTGVGSVVAIASAGGAMSYVMHQIEQEKKKNNAI</sequence>
<evidence type="ECO:0000313" key="3">
    <source>
        <dbReference type="Proteomes" id="UP000625551"/>
    </source>
</evidence>
<comment type="caution">
    <text evidence="2">The sequence shown here is derived from an EMBL/GenBank/DDBJ whole genome shotgun (WGS) entry which is preliminary data.</text>
</comment>
<organism evidence="2 3">
    <name type="scientific">Pontibacter aquaedesilientis</name>
    <dbReference type="NCBI Taxonomy" id="2766980"/>
    <lineage>
        <taxon>Bacteria</taxon>
        <taxon>Pseudomonadati</taxon>
        <taxon>Bacteroidota</taxon>
        <taxon>Cytophagia</taxon>
        <taxon>Cytophagales</taxon>
        <taxon>Hymenobacteraceae</taxon>
        <taxon>Pontibacter</taxon>
    </lineage>
</organism>